<keyword evidence="1" id="KW-0472">Membrane</keyword>
<evidence type="ECO:0000256" key="1">
    <source>
        <dbReference type="SAM" id="Phobius"/>
    </source>
</evidence>
<dbReference type="Proteomes" id="UP000092731">
    <property type="component" value="Unassembled WGS sequence"/>
</dbReference>
<dbReference type="AlphaFoldDB" id="A0A170SV01"/>
<protein>
    <submittedName>
        <fullName evidence="2">SOS response transcriptional repressor, RecA-mediated autopeptidase</fullName>
    </submittedName>
</protein>
<comment type="caution">
    <text evidence="2">The sequence shown here is derived from an EMBL/GenBank/DDBJ whole genome shotgun (WGS) entry which is preliminary data.</text>
</comment>
<dbReference type="EMBL" id="BDDM01000197">
    <property type="protein sequence ID" value="GAT78374.1"/>
    <property type="molecule type" value="Genomic_DNA"/>
</dbReference>
<feature type="transmembrane region" description="Helical" evidence="1">
    <location>
        <begin position="26"/>
        <end position="45"/>
    </location>
</feature>
<name>A0A170SV01_EHRRU</name>
<keyword evidence="1" id="KW-1133">Transmembrane helix</keyword>
<sequence>MKIKIVLPIDKGKLIVKYYNFFSLDYYKIFYGTILLIVNTFLEYINTIRLTKYFLTNCRYEHIYITNW</sequence>
<gene>
    <name evidence="2" type="ORF">EHRUM3_05940</name>
</gene>
<evidence type="ECO:0000313" key="2">
    <source>
        <dbReference type="EMBL" id="GAT78374.1"/>
    </source>
</evidence>
<organism evidence="2 3">
    <name type="scientific">Ehrlichia ruminantium</name>
    <name type="common">heartwater rickettsia</name>
    <name type="synonym">Cowdria ruminantium</name>
    <dbReference type="NCBI Taxonomy" id="779"/>
    <lineage>
        <taxon>Bacteria</taxon>
        <taxon>Pseudomonadati</taxon>
        <taxon>Pseudomonadota</taxon>
        <taxon>Alphaproteobacteria</taxon>
        <taxon>Rickettsiales</taxon>
        <taxon>Anaplasmataceae</taxon>
        <taxon>Ehrlichia</taxon>
    </lineage>
</organism>
<accession>A0A170SV01</accession>
<keyword evidence="1" id="KW-0812">Transmembrane</keyword>
<reference evidence="3" key="1">
    <citation type="submission" date="2016-05" db="EMBL/GenBank/DDBJ databases">
        <title>Draft genome sequences of four strains of Ehrlichia ruminantium, a tick-borne pathogen of ruminants, isolated from Zimbabwe, The Gambia and Ghana.</title>
        <authorList>
            <person name="Nakao R."/>
            <person name="Jongejan F."/>
            <person name="Sugimoto C."/>
        </authorList>
    </citation>
    <scope>NUCLEOTIDE SEQUENCE [LARGE SCALE GENOMIC DNA]</scope>
    <source>
        <strain evidence="3">Pokoase 417</strain>
    </source>
</reference>
<proteinExistence type="predicted"/>
<evidence type="ECO:0000313" key="3">
    <source>
        <dbReference type="Proteomes" id="UP000092731"/>
    </source>
</evidence>